<dbReference type="Proteomes" id="UP000605201">
    <property type="component" value="Unassembled WGS sequence"/>
</dbReference>
<protein>
    <submittedName>
        <fullName evidence="1">Pancreas/duodenum homeobox protein 1</fullName>
    </submittedName>
</protein>
<gene>
    <name evidence="1" type="ORF">H8D96_16985</name>
</gene>
<sequence length="131" mass="14958">MKSEEISDIFTPDVLQQLFPEDRTDQFFDALYGDAAEGTYDISFKFKSHRPNRLEFELNLLQRPGKCLQCNLTYGLPQVFSRHPVIDIKGLVSKIDQLLNGRAQCAGWQIGSTREKSDELHTIPLTILLES</sequence>
<accession>A0A8J6P806</accession>
<dbReference type="EMBL" id="JACNIG010000311">
    <property type="protein sequence ID" value="MBC8433605.1"/>
    <property type="molecule type" value="Genomic_DNA"/>
</dbReference>
<dbReference type="GO" id="GO:0003677">
    <property type="term" value="F:DNA binding"/>
    <property type="evidence" value="ECO:0007669"/>
    <property type="project" value="UniProtKB-KW"/>
</dbReference>
<proteinExistence type="predicted"/>
<keyword evidence="1" id="KW-0238">DNA-binding</keyword>
<keyword evidence="1" id="KW-0371">Homeobox</keyword>
<comment type="caution">
    <text evidence="1">The sequence shown here is derived from an EMBL/GenBank/DDBJ whole genome shotgun (WGS) entry which is preliminary data.</text>
</comment>
<evidence type="ECO:0000313" key="1">
    <source>
        <dbReference type="EMBL" id="MBC8433605.1"/>
    </source>
</evidence>
<evidence type="ECO:0000313" key="2">
    <source>
        <dbReference type="Proteomes" id="UP000605201"/>
    </source>
</evidence>
<organism evidence="1 2">
    <name type="scientific">Candidatus Desulfatibia vada</name>
    <dbReference type="NCBI Taxonomy" id="2841696"/>
    <lineage>
        <taxon>Bacteria</taxon>
        <taxon>Pseudomonadati</taxon>
        <taxon>Thermodesulfobacteriota</taxon>
        <taxon>Desulfobacteria</taxon>
        <taxon>Desulfobacterales</taxon>
        <taxon>Desulfobacterales incertae sedis</taxon>
        <taxon>Candidatus Desulfatibia</taxon>
    </lineage>
</organism>
<name>A0A8J6P806_9BACT</name>
<reference evidence="1 2" key="1">
    <citation type="submission" date="2020-08" db="EMBL/GenBank/DDBJ databases">
        <title>Bridging the membrane lipid divide: bacteria of the FCB group superphylum have the potential to synthesize archaeal ether lipids.</title>
        <authorList>
            <person name="Villanueva L."/>
            <person name="Von Meijenfeldt F.A.B."/>
            <person name="Westbye A.B."/>
            <person name="Yadav S."/>
            <person name="Hopmans E.C."/>
            <person name="Dutilh B.E."/>
            <person name="Sinninghe Damste J.S."/>
        </authorList>
    </citation>
    <scope>NUCLEOTIDE SEQUENCE [LARGE SCALE GENOMIC DNA]</scope>
    <source>
        <strain evidence="1">NIOZ-UU17</strain>
    </source>
</reference>
<dbReference type="AlphaFoldDB" id="A0A8J6P806"/>